<feature type="compositionally biased region" description="Basic residues" evidence="1">
    <location>
        <begin position="29"/>
        <end position="39"/>
    </location>
</feature>
<protein>
    <submittedName>
        <fullName evidence="2">Uncharacterized protein</fullName>
    </submittedName>
</protein>
<sequence>MAVGETLASRLLKSSISSRTKRSSENQGRRFRQNVFRRP</sequence>
<name>D2ZWX1_NEIM2</name>
<feature type="region of interest" description="Disordered" evidence="1">
    <location>
        <begin position="14"/>
        <end position="39"/>
    </location>
</feature>
<evidence type="ECO:0000313" key="2">
    <source>
        <dbReference type="EMBL" id="EFC88447.1"/>
    </source>
</evidence>
<dbReference type="AlphaFoldDB" id="D2ZWX1"/>
<gene>
    <name evidence="2" type="ORF">NEIMUCOT_05119</name>
</gene>
<evidence type="ECO:0000256" key="1">
    <source>
        <dbReference type="SAM" id="MobiDB-lite"/>
    </source>
</evidence>
<proteinExistence type="predicted"/>
<dbReference type="EMBL" id="ACDX02000008">
    <property type="protein sequence ID" value="EFC88447.1"/>
    <property type="molecule type" value="Genomic_DNA"/>
</dbReference>
<organism evidence="2 3">
    <name type="scientific">Neisseria mucosa (strain ATCC 25996 / DSM 4631 / NCTC 10774 / M26)</name>
    <dbReference type="NCBI Taxonomy" id="546266"/>
    <lineage>
        <taxon>Bacteria</taxon>
        <taxon>Pseudomonadati</taxon>
        <taxon>Pseudomonadota</taxon>
        <taxon>Betaproteobacteria</taxon>
        <taxon>Neisseriales</taxon>
        <taxon>Neisseriaceae</taxon>
        <taxon>Neisseria</taxon>
    </lineage>
</organism>
<dbReference type="Proteomes" id="UP000003344">
    <property type="component" value="Unassembled WGS sequence"/>
</dbReference>
<accession>D2ZWX1</accession>
<evidence type="ECO:0000313" key="3">
    <source>
        <dbReference type="Proteomes" id="UP000003344"/>
    </source>
</evidence>
<comment type="caution">
    <text evidence="2">The sequence shown here is derived from an EMBL/GenBank/DDBJ whole genome shotgun (WGS) entry which is preliminary data.</text>
</comment>
<dbReference type="STRING" id="546266.NEIMUCOT_05119"/>
<reference evidence="2 3" key="1">
    <citation type="submission" date="2009-10" db="EMBL/GenBank/DDBJ databases">
        <authorList>
            <person name="Weinstock G."/>
            <person name="Sodergren E."/>
            <person name="Clifton S."/>
            <person name="Fulton L."/>
            <person name="Fulton B."/>
            <person name="Courtney L."/>
            <person name="Fronick C."/>
            <person name="Harrison M."/>
            <person name="Strong C."/>
            <person name="Farmer C."/>
            <person name="Delahaunty K."/>
            <person name="Markovic C."/>
            <person name="Hall O."/>
            <person name="Minx P."/>
            <person name="Tomlinson C."/>
            <person name="Mitreva M."/>
            <person name="Nelson J."/>
            <person name="Hou S."/>
            <person name="Wollam A."/>
            <person name="Pepin K.H."/>
            <person name="Johnson M."/>
            <person name="Bhonagiri V."/>
            <person name="Nash W.E."/>
            <person name="Warren W."/>
            <person name="Chinwalla A."/>
            <person name="Mardis E.R."/>
            <person name="Wilson R.K."/>
        </authorList>
    </citation>
    <scope>NUCLEOTIDE SEQUENCE [LARGE SCALE GENOMIC DNA]</scope>
    <source>
        <strain evidence="3">ATCC 25996 / DSM 4631 / NCTC 10774 / M26</strain>
    </source>
</reference>